<dbReference type="NCBIfam" id="TIGR00254">
    <property type="entry name" value="GGDEF"/>
    <property type="match status" value="1"/>
</dbReference>
<dbReference type="InterPro" id="IPR043128">
    <property type="entry name" value="Rev_trsase/Diguanyl_cyclase"/>
</dbReference>
<dbReference type="GO" id="GO:0003824">
    <property type="term" value="F:catalytic activity"/>
    <property type="evidence" value="ECO:0007669"/>
    <property type="project" value="UniProtKB-ARBA"/>
</dbReference>
<accession>A0A3S0X5L4</accession>
<keyword evidence="6" id="KW-1185">Reference proteome</keyword>
<dbReference type="OrthoDB" id="9813913at2"/>
<dbReference type="PANTHER" id="PTHR44757">
    <property type="entry name" value="DIGUANYLATE CYCLASE DGCP"/>
    <property type="match status" value="1"/>
</dbReference>
<feature type="transmembrane region" description="Helical" evidence="2">
    <location>
        <begin position="208"/>
        <end position="225"/>
    </location>
</feature>
<dbReference type="Gene3D" id="3.30.70.270">
    <property type="match status" value="1"/>
</dbReference>
<dbReference type="PANTHER" id="PTHR44757:SF2">
    <property type="entry name" value="BIOFILM ARCHITECTURE MAINTENANCE PROTEIN MBAA"/>
    <property type="match status" value="1"/>
</dbReference>
<evidence type="ECO:0000313" key="5">
    <source>
        <dbReference type="EMBL" id="RUQ90443.1"/>
    </source>
</evidence>
<dbReference type="PROSITE" id="PS50883">
    <property type="entry name" value="EAL"/>
    <property type="match status" value="1"/>
</dbReference>
<dbReference type="CDD" id="cd01948">
    <property type="entry name" value="EAL"/>
    <property type="match status" value="1"/>
</dbReference>
<dbReference type="InterPro" id="IPR001633">
    <property type="entry name" value="EAL_dom"/>
</dbReference>
<feature type="domain" description="GGDEF" evidence="4">
    <location>
        <begin position="340"/>
        <end position="473"/>
    </location>
</feature>
<name>A0A3S0X5L4_9GAMM</name>
<dbReference type="CDD" id="cd01949">
    <property type="entry name" value="GGDEF"/>
    <property type="match status" value="1"/>
</dbReference>
<dbReference type="EMBL" id="RZGR01000004">
    <property type="protein sequence ID" value="RUQ90443.1"/>
    <property type="molecule type" value="Genomic_DNA"/>
</dbReference>
<comment type="cofactor">
    <cofactor evidence="1">
        <name>Mg(2+)</name>
        <dbReference type="ChEBI" id="CHEBI:18420"/>
    </cofactor>
</comment>
<feature type="transmembrane region" description="Helical" evidence="2">
    <location>
        <begin position="167"/>
        <end position="188"/>
    </location>
</feature>
<dbReference type="Pfam" id="PF00990">
    <property type="entry name" value="GGDEF"/>
    <property type="match status" value="1"/>
</dbReference>
<gene>
    <name evidence="5" type="ORF">EKM59_01805</name>
</gene>
<dbReference type="SUPFAM" id="SSF141868">
    <property type="entry name" value="EAL domain-like"/>
    <property type="match status" value="1"/>
</dbReference>
<feature type="transmembrane region" description="Helical" evidence="2">
    <location>
        <begin position="232"/>
        <end position="253"/>
    </location>
</feature>
<feature type="domain" description="EAL" evidence="3">
    <location>
        <begin position="482"/>
        <end position="736"/>
    </location>
</feature>
<evidence type="ECO:0000256" key="2">
    <source>
        <dbReference type="SAM" id="Phobius"/>
    </source>
</evidence>
<dbReference type="InterPro" id="IPR029787">
    <property type="entry name" value="Nucleotide_cyclase"/>
</dbReference>
<sequence>MNNSLILDTKTLRRIPPLFVFILILVLGLPAVALNYFGFDFIVKNINYDHVLGSSIIEAQIRGYFRQTLLQWSAFSLAAITVLLAFTQYRLANDKVALIIGLAVLFSGSVEALHTLVIDGLTPDYIDKKNLDAVIWTFSNSISGIIFIIGFLLLLKFEKGKRFRSFTFILLSILLFLIAFSSIYYAAASTKLPEMWFESAILSRPYELIYLFIYLSIILFIYPAAYKKYPYILTNCIFYMAVTQIVTAIYLMLLSSTQYDSAYNIAYFLKIIVYFIPFSCLIINYVFSYNAVLEAQKNLKISEGQLKYLAAHDPLTNLFNRREFENLLAKTVAHAARHDQAFVLFVIDVDNFKSINDSLGHTHGDHFLKQFSAQLSSLTRKGDILSRIGGDEFTLISRGLKTPSAARKLAERIIQGLHTAYPVYGKLLTSSVSIGIAIFPGDGKTAEELLKNADIAMYSAKKSGKNTYRFYTEKLSHLQTREAEIESYLRTALKNDEFSLYFQPKYNLISREIIGAEILLRWHNATLGEIAPDEFIPVAENTGLIVNIGVWVLKKTCEKAQAWAEKYKRNLLFSINVSPVQFENRDFFPNLEKTLRNYNYPAAFLDLEVTESLVMRNDVFITEGLRQIDKLGVHISIDDFGMGYSSLSRLKSLPIDTLKIDKLFVSDIQNEQDKVIVIDTIIKLAQELEMNIVAEGIETEAQLNYLIARKCYFGQGFYLSKPLTADNFEALAYAPKDKDNGRETI</sequence>
<feature type="transmembrane region" description="Helical" evidence="2">
    <location>
        <begin position="18"/>
        <end position="39"/>
    </location>
</feature>
<feature type="transmembrane region" description="Helical" evidence="2">
    <location>
        <begin position="96"/>
        <end position="113"/>
    </location>
</feature>
<dbReference type="SUPFAM" id="SSF55073">
    <property type="entry name" value="Nucleotide cyclase"/>
    <property type="match status" value="1"/>
</dbReference>
<dbReference type="Pfam" id="PF00563">
    <property type="entry name" value="EAL"/>
    <property type="match status" value="1"/>
</dbReference>
<reference evidence="5 6" key="1">
    <citation type="submission" date="2018-12" db="EMBL/GenBank/DDBJ databases">
        <title>Legionella sp,whole genome shotgun sequence.</title>
        <authorList>
            <person name="Wu H."/>
        </authorList>
    </citation>
    <scope>NUCLEOTIDE SEQUENCE [LARGE SCALE GENOMIC DNA]</scope>
    <source>
        <strain evidence="6">km714</strain>
    </source>
</reference>
<evidence type="ECO:0000256" key="1">
    <source>
        <dbReference type="ARBA" id="ARBA00001946"/>
    </source>
</evidence>
<dbReference type="Gene3D" id="3.20.20.450">
    <property type="entry name" value="EAL domain"/>
    <property type="match status" value="1"/>
</dbReference>
<proteinExistence type="predicted"/>
<comment type="caution">
    <text evidence="5">The sequence shown here is derived from an EMBL/GenBank/DDBJ whole genome shotgun (WGS) entry which is preliminary data.</text>
</comment>
<evidence type="ECO:0000259" key="3">
    <source>
        <dbReference type="PROSITE" id="PS50883"/>
    </source>
</evidence>
<dbReference type="SMART" id="SM00052">
    <property type="entry name" value="EAL"/>
    <property type="match status" value="1"/>
</dbReference>
<keyword evidence="2" id="KW-1133">Transmembrane helix</keyword>
<dbReference type="AlphaFoldDB" id="A0A3S0X5L4"/>
<evidence type="ECO:0000313" key="6">
    <source>
        <dbReference type="Proteomes" id="UP000288012"/>
    </source>
</evidence>
<dbReference type="InterPro" id="IPR052155">
    <property type="entry name" value="Biofilm_reg_signaling"/>
</dbReference>
<feature type="transmembrane region" description="Helical" evidence="2">
    <location>
        <begin position="69"/>
        <end position="89"/>
    </location>
</feature>
<dbReference type="InterPro" id="IPR000160">
    <property type="entry name" value="GGDEF_dom"/>
</dbReference>
<evidence type="ECO:0000259" key="4">
    <source>
        <dbReference type="PROSITE" id="PS50887"/>
    </source>
</evidence>
<dbReference type="SMART" id="SM00267">
    <property type="entry name" value="GGDEF"/>
    <property type="match status" value="1"/>
</dbReference>
<feature type="transmembrane region" description="Helical" evidence="2">
    <location>
        <begin position="133"/>
        <end position="155"/>
    </location>
</feature>
<dbReference type="FunFam" id="3.30.70.270:FF:000001">
    <property type="entry name" value="Diguanylate cyclase domain protein"/>
    <property type="match status" value="1"/>
</dbReference>
<dbReference type="Proteomes" id="UP000288012">
    <property type="component" value="Unassembled WGS sequence"/>
</dbReference>
<feature type="transmembrane region" description="Helical" evidence="2">
    <location>
        <begin position="265"/>
        <end position="287"/>
    </location>
</feature>
<dbReference type="PROSITE" id="PS50887">
    <property type="entry name" value="GGDEF"/>
    <property type="match status" value="1"/>
</dbReference>
<keyword evidence="2" id="KW-0812">Transmembrane</keyword>
<organism evidence="5 6">
    <name type="scientific">Legionella septentrionalis</name>
    <dbReference type="NCBI Taxonomy" id="2498109"/>
    <lineage>
        <taxon>Bacteria</taxon>
        <taxon>Pseudomonadati</taxon>
        <taxon>Pseudomonadota</taxon>
        <taxon>Gammaproteobacteria</taxon>
        <taxon>Legionellales</taxon>
        <taxon>Legionellaceae</taxon>
        <taxon>Legionella</taxon>
    </lineage>
</organism>
<keyword evidence="2" id="KW-0472">Membrane</keyword>
<protein>
    <submittedName>
        <fullName evidence="5">Phosphodiesterase</fullName>
    </submittedName>
</protein>
<dbReference type="InterPro" id="IPR035919">
    <property type="entry name" value="EAL_sf"/>
</dbReference>